<organism evidence="1 2">
    <name type="scientific">Latilactobacillus graminis</name>
    <dbReference type="NCBI Taxonomy" id="60519"/>
    <lineage>
        <taxon>Bacteria</taxon>
        <taxon>Bacillati</taxon>
        <taxon>Bacillota</taxon>
        <taxon>Bacilli</taxon>
        <taxon>Lactobacillales</taxon>
        <taxon>Lactobacillaceae</taxon>
        <taxon>Latilactobacillus</taxon>
    </lineage>
</organism>
<reference evidence="1 2" key="1">
    <citation type="submission" date="2019-10" db="EMBL/GenBank/DDBJ databases">
        <title>Genome sequencing of Lactobacillus graminis.</title>
        <authorList>
            <person name="Kim K."/>
        </authorList>
    </citation>
    <scope>NUCLEOTIDE SEQUENCE [LARGE SCALE GENOMIC DNA]</scope>
    <source>
        <strain evidence="1 2">LG542</strain>
    </source>
</reference>
<gene>
    <name evidence="1" type="ORF">LG542_03250</name>
</gene>
<dbReference type="Gene3D" id="1.10.287.760">
    <property type="entry name" value="YqgQ-like"/>
    <property type="match status" value="1"/>
</dbReference>
<evidence type="ECO:0000313" key="2">
    <source>
        <dbReference type="Proteomes" id="UP000326334"/>
    </source>
</evidence>
<proteinExistence type="predicted"/>
<accession>A0ABX6C6W9</accession>
<dbReference type="InterPro" id="IPR009256">
    <property type="entry name" value="YqgQ-like"/>
</dbReference>
<dbReference type="SUPFAM" id="SSF158379">
    <property type="entry name" value="YqgQ-like"/>
    <property type="match status" value="1"/>
</dbReference>
<sequence>MLKVKLMRTLYDVQQLLKQFGVYVHLGKRLWDIELTSIELRHIYDAGLIDGKVYRDAKLVLVREHRLETNEAFNHNLLEEKFK</sequence>
<dbReference type="InterPro" id="IPR023164">
    <property type="entry name" value="YqgQ-like_sf"/>
</dbReference>
<evidence type="ECO:0000313" key="1">
    <source>
        <dbReference type="EMBL" id="QFP79303.1"/>
    </source>
</evidence>
<dbReference type="EMBL" id="CP045007">
    <property type="protein sequence ID" value="QFP79303.1"/>
    <property type="molecule type" value="Genomic_DNA"/>
</dbReference>
<name>A0ABX6C6W9_9LACO</name>
<dbReference type="Pfam" id="PF06014">
    <property type="entry name" value="YqgQ-like"/>
    <property type="match status" value="1"/>
</dbReference>
<dbReference type="Proteomes" id="UP000326334">
    <property type="component" value="Chromosome"/>
</dbReference>
<keyword evidence="2" id="KW-1185">Reference proteome</keyword>
<protein>
    <submittedName>
        <fullName evidence="1">YqgQ family protein</fullName>
    </submittedName>
</protein>